<dbReference type="GO" id="GO:0003676">
    <property type="term" value="F:nucleic acid binding"/>
    <property type="evidence" value="ECO:0007669"/>
    <property type="project" value="InterPro"/>
</dbReference>
<evidence type="ECO:0000259" key="3">
    <source>
        <dbReference type="SMART" id="SM00910"/>
    </source>
</evidence>
<feature type="domain" description="HIRAN" evidence="3">
    <location>
        <begin position="3"/>
        <end position="92"/>
    </location>
</feature>
<dbReference type="Pfam" id="PF08797">
    <property type="entry name" value="HIRAN"/>
    <property type="match status" value="1"/>
</dbReference>
<dbReference type="Gene3D" id="3.30.70.2330">
    <property type="match status" value="1"/>
</dbReference>
<organism evidence="4 5">
    <name type="scientific">Xanthomonas phage Mallos</name>
    <dbReference type="NCBI Taxonomy" id="2939131"/>
    <lineage>
        <taxon>Viruses</taxon>
        <taxon>Duplodnaviria</taxon>
        <taxon>Heunggongvirae</taxon>
        <taxon>Uroviricota</taxon>
        <taxon>Caudoviricetes</taxon>
        <taxon>Mesyanzhinovviridae</taxon>
        <taxon>Bradleyvirinae</taxon>
        <taxon>Mallosvirus</taxon>
        <taxon>Mallosvirus mallos</taxon>
    </lineage>
</organism>
<accession>A0A9E7E1I0</accession>
<dbReference type="Proteomes" id="UP001056460">
    <property type="component" value="Segment"/>
</dbReference>
<dbReference type="EMBL" id="ON189047">
    <property type="protein sequence ID" value="URA07162.1"/>
    <property type="molecule type" value="Genomic_DNA"/>
</dbReference>
<evidence type="ECO:0000256" key="1">
    <source>
        <dbReference type="ARBA" id="ARBA00022723"/>
    </source>
</evidence>
<reference evidence="4" key="1">
    <citation type="journal article" date="2022" name="Viruses">
        <title>Isolation of novel Xanthomonas phages for the plant pathogens X. translucens and X. campestris.</title>
        <authorList>
            <person name="Erdrich S.H."/>
            <person name="Sharma V."/>
            <person name="Schurr U."/>
            <person name="Arsova B."/>
            <person name="Frunzke J."/>
        </authorList>
    </citation>
    <scope>NUCLEOTIDE SEQUENCE</scope>
</reference>
<evidence type="ECO:0000256" key="2">
    <source>
        <dbReference type="ARBA" id="ARBA00022801"/>
    </source>
</evidence>
<protein>
    <submittedName>
        <fullName evidence="4">Nucleic acid binding protein</fullName>
    </submittedName>
</protein>
<dbReference type="InterPro" id="IPR014905">
    <property type="entry name" value="HIRAN"/>
</dbReference>
<keyword evidence="2" id="KW-0378">Hydrolase</keyword>
<gene>
    <name evidence="4" type="ORF">Mallos_BL60054</name>
</gene>
<sequence length="93" mass="10142">MAKMMTVVVGGRYHDGAVKATAKLKKGEELWLIRETNNPHDKNAVAVHTADGQKLGYVPRQDAPAVAKVLDTERPCKALVRSAGSTSIDIEWE</sequence>
<evidence type="ECO:0000313" key="4">
    <source>
        <dbReference type="EMBL" id="URA07162.1"/>
    </source>
</evidence>
<keyword evidence="5" id="KW-1185">Reference proteome</keyword>
<evidence type="ECO:0000313" key="5">
    <source>
        <dbReference type="Proteomes" id="UP001056460"/>
    </source>
</evidence>
<proteinExistence type="predicted"/>
<keyword evidence="1" id="KW-0479">Metal-binding</keyword>
<dbReference type="SMART" id="SM00910">
    <property type="entry name" value="HIRAN"/>
    <property type="match status" value="1"/>
</dbReference>
<dbReference type="GO" id="GO:0008270">
    <property type="term" value="F:zinc ion binding"/>
    <property type="evidence" value="ECO:0007669"/>
    <property type="project" value="InterPro"/>
</dbReference>
<dbReference type="GO" id="GO:0016818">
    <property type="term" value="F:hydrolase activity, acting on acid anhydrides, in phosphorus-containing anhydrides"/>
    <property type="evidence" value="ECO:0007669"/>
    <property type="project" value="InterPro"/>
</dbReference>
<name>A0A9E7E1I0_9CAUD</name>